<organism evidence="2 3">
    <name type="scientific">Parasutterella excrementihominis</name>
    <dbReference type="NCBI Taxonomy" id="487175"/>
    <lineage>
        <taxon>Bacteria</taxon>
        <taxon>Pseudomonadati</taxon>
        <taxon>Pseudomonadota</taxon>
        <taxon>Betaproteobacteria</taxon>
        <taxon>Burkholderiales</taxon>
        <taxon>Sutterellaceae</taxon>
        <taxon>Parasutterella</taxon>
    </lineage>
</organism>
<evidence type="ECO:0000259" key="1">
    <source>
        <dbReference type="Pfam" id="PF13614"/>
    </source>
</evidence>
<dbReference type="Proteomes" id="UP000462362">
    <property type="component" value="Unassembled WGS sequence"/>
</dbReference>
<name>A0A6I3SD16_9BURK</name>
<dbReference type="PANTHER" id="PTHR13696">
    <property type="entry name" value="P-LOOP CONTAINING NUCLEOSIDE TRIPHOSPHATE HYDROLASE"/>
    <property type="match status" value="1"/>
</dbReference>
<dbReference type="InterPro" id="IPR050678">
    <property type="entry name" value="DNA_Partitioning_ATPase"/>
</dbReference>
<evidence type="ECO:0000313" key="3">
    <source>
        <dbReference type="Proteomes" id="UP000462362"/>
    </source>
</evidence>
<dbReference type="Pfam" id="PF13614">
    <property type="entry name" value="AAA_31"/>
    <property type="match status" value="1"/>
</dbReference>
<dbReference type="AlphaFoldDB" id="A0A6I3SD16"/>
<dbReference type="EMBL" id="WNCL01000055">
    <property type="protein sequence ID" value="MTU44244.1"/>
    <property type="molecule type" value="Genomic_DNA"/>
</dbReference>
<feature type="domain" description="AAA" evidence="1">
    <location>
        <begin position="1"/>
        <end position="172"/>
    </location>
</feature>
<protein>
    <submittedName>
        <fullName evidence="2">AAA family ATPase</fullName>
    </submittedName>
</protein>
<dbReference type="CDD" id="cd02042">
    <property type="entry name" value="ParAB_family"/>
    <property type="match status" value="1"/>
</dbReference>
<comment type="caution">
    <text evidence="2">The sequence shown here is derived from an EMBL/GenBank/DDBJ whole genome shotgun (WGS) entry which is preliminary data.</text>
</comment>
<accession>A0A6I3SD16</accession>
<proteinExistence type="predicted"/>
<dbReference type="Gene3D" id="3.40.50.300">
    <property type="entry name" value="P-loop containing nucleotide triphosphate hydrolases"/>
    <property type="match status" value="1"/>
</dbReference>
<reference evidence="2 3" key="1">
    <citation type="journal article" date="2019" name="Nat. Med.">
        <title>A library of human gut bacterial isolates paired with longitudinal multiomics data enables mechanistic microbiome research.</title>
        <authorList>
            <person name="Poyet M."/>
            <person name="Groussin M."/>
            <person name="Gibbons S.M."/>
            <person name="Avila-Pacheco J."/>
            <person name="Jiang X."/>
            <person name="Kearney S.M."/>
            <person name="Perrotta A.R."/>
            <person name="Berdy B."/>
            <person name="Zhao S."/>
            <person name="Lieberman T.D."/>
            <person name="Swanson P.K."/>
            <person name="Smith M."/>
            <person name="Roesemann S."/>
            <person name="Alexander J.E."/>
            <person name="Rich S.A."/>
            <person name="Livny J."/>
            <person name="Vlamakis H."/>
            <person name="Clish C."/>
            <person name="Bullock K."/>
            <person name="Deik A."/>
            <person name="Scott J."/>
            <person name="Pierce K.A."/>
            <person name="Xavier R.J."/>
            <person name="Alm E.J."/>
        </authorList>
    </citation>
    <scope>NUCLEOTIDE SEQUENCE [LARGE SCALE GENOMIC DNA]</scope>
    <source>
        <strain evidence="2 3">BIOML-A2</strain>
    </source>
</reference>
<dbReference type="InterPro" id="IPR025669">
    <property type="entry name" value="AAA_dom"/>
</dbReference>
<dbReference type="RefSeq" id="WP_155168329.1">
    <property type="nucleotide sequence ID" value="NZ_CANTVY010000077.1"/>
</dbReference>
<sequence length="291" mass="32332">MKTLAIINEKGGVGKSFIATQFALFCRFKLGNRVLVVDLDQQRNTSDILINSGLCVPTETTAGLIMKNGGSVKAEAPFMVIPGDDNLLELESMRDAAGITQNLYSALDAVSDKFDLCIIDCSPSADVRQLIALSLSTHYLIPFQVKAESISGVEKTLARAKVIQENVNNSLEFLGLLMSMVKMQGIQKKNFEWVIEQTQNLLLKKYEPKTGKFEGVCCIYDRSEYTAAQQFCRPVFFSENGKPRREALELARVWVSIFKQLGLTPQKQIQIKKSEDSDKLIAVDVQPVAEP</sequence>
<dbReference type="SUPFAM" id="SSF52540">
    <property type="entry name" value="P-loop containing nucleoside triphosphate hydrolases"/>
    <property type="match status" value="1"/>
</dbReference>
<dbReference type="PANTHER" id="PTHR13696:SF99">
    <property type="entry name" value="COBYRINIC ACID AC-DIAMIDE SYNTHASE"/>
    <property type="match status" value="1"/>
</dbReference>
<gene>
    <name evidence="2" type="ORF">GMD42_11660</name>
</gene>
<dbReference type="InterPro" id="IPR027417">
    <property type="entry name" value="P-loop_NTPase"/>
</dbReference>
<evidence type="ECO:0000313" key="2">
    <source>
        <dbReference type="EMBL" id="MTU44244.1"/>
    </source>
</evidence>